<feature type="compositionally biased region" description="Basic and acidic residues" evidence="2">
    <location>
        <begin position="549"/>
        <end position="569"/>
    </location>
</feature>
<feature type="region of interest" description="Disordered" evidence="2">
    <location>
        <begin position="294"/>
        <end position="320"/>
    </location>
</feature>
<feature type="domain" description="BURP" evidence="5">
    <location>
        <begin position="134"/>
        <end position="349"/>
    </location>
</feature>
<accession>A0A7N0RDJ8</accession>
<dbReference type="Gene3D" id="4.10.60.10">
    <property type="entry name" value="Zinc finger, CCHC-type"/>
    <property type="match status" value="1"/>
</dbReference>
<dbReference type="SMART" id="SM00343">
    <property type="entry name" value="ZnF_C2HC"/>
    <property type="match status" value="1"/>
</dbReference>
<dbReference type="InterPro" id="IPR001878">
    <property type="entry name" value="Znf_CCHC"/>
</dbReference>
<dbReference type="Pfam" id="PF00098">
    <property type="entry name" value="zf-CCHC"/>
    <property type="match status" value="1"/>
</dbReference>
<feature type="domain" description="CCHC-type" evidence="4">
    <location>
        <begin position="335"/>
        <end position="349"/>
    </location>
</feature>
<evidence type="ECO:0000259" key="4">
    <source>
        <dbReference type="PROSITE" id="PS50158"/>
    </source>
</evidence>
<dbReference type="InterPro" id="IPR036875">
    <property type="entry name" value="Znf_CCHC_sf"/>
</dbReference>
<dbReference type="Pfam" id="PF03181">
    <property type="entry name" value="BURP"/>
    <property type="match status" value="1"/>
</dbReference>
<evidence type="ECO:0000259" key="5">
    <source>
        <dbReference type="PROSITE" id="PS51277"/>
    </source>
</evidence>
<feature type="chain" id="PRO_5029497510" description="CCHC-type domain-containing protein" evidence="3">
    <location>
        <begin position="22"/>
        <end position="608"/>
    </location>
</feature>
<dbReference type="PROSITE" id="PS51277">
    <property type="entry name" value="BURP"/>
    <property type="match status" value="1"/>
</dbReference>
<proteinExistence type="predicted"/>
<evidence type="ECO:0000313" key="7">
    <source>
        <dbReference type="Proteomes" id="UP000594263"/>
    </source>
</evidence>
<feature type="compositionally biased region" description="Basic and acidic residues" evidence="2">
    <location>
        <begin position="294"/>
        <end position="303"/>
    </location>
</feature>
<dbReference type="EnsemblPlants" id="Kaladp0008s0319.1.v1.1">
    <property type="protein sequence ID" value="Kaladp0008s0319.1.v1.1"/>
    <property type="gene ID" value="Kaladp0008s0319.v1.1"/>
</dbReference>
<keyword evidence="1" id="KW-0862">Zinc</keyword>
<dbReference type="InterPro" id="IPR044816">
    <property type="entry name" value="BURP"/>
</dbReference>
<dbReference type="Gramene" id="Kaladp0008s0319.1.v1.1">
    <property type="protein sequence ID" value="Kaladp0008s0319.1.v1.1"/>
    <property type="gene ID" value="Kaladp0008s0319.v1.1"/>
</dbReference>
<dbReference type="InterPro" id="IPR004873">
    <property type="entry name" value="BURP_dom"/>
</dbReference>
<dbReference type="GO" id="GO:0008270">
    <property type="term" value="F:zinc ion binding"/>
    <property type="evidence" value="ECO:0007669"/>
    <property type="project" value="UniProtKB-KW"/>
</dbReference>
<sequence>MAFYILAALAALCVAFMASQAALPEETYWNSVLPNTPMPRAISNVLQPGRGGETVPDLGRFRKSYRSRYSKKKKLHYTLESENNGEAAVPDLRRIRYNRRGYNRRGYNRSFYNRRHYDSDKDNQVLVNEPSAPWFLEKDLVPGNQMEMEIARPGNNGYAFVPRQVADSIPFSSDKLPAILTKLSVDPESPKAQLIKDTIKECELPAEEGEVKTCATSLESMIDFSVQRLGKNIQAVSTEAEKDTKLQKFTILPGVKQIGDGKAVACHKQDYAYAVFYCHDVTVVRKRRFDKDKYKRERKEGKSTHHRHESDSEEKDSHKEDYHQVLHKRRERGECFTCGRKGHFARDCRYQYKAQGNFTKTELRYDESEDEWDFEATYAEIKDYEDVSEEEEWDLSDHSYDDLWIEDLESDADCEIAANSIARELSEEKFEDDESVEFKTEQDGSREEMLADFVEGHEGMELIAMEPDVRDWLEDACLIKSRDDDEMKIMYDGVWGSNTGREEKSVGEKIQKLGEPNEVTQTKKLSDVHCGSKEKMKWTSMKSGATRNTGERLGRFKSSKDMSKIRPSDYELSNVQEKLVEEGRQQQVKQDKFDIGANIKRPPQREEN</sequence>
<feature type="signal peptide" evidence="3">
    <location>
        <begin position="1"/>
        <end position="21"/>
    </location>
</feature>
<dbReference type="PROSITE" id="PS50158">
    <property type="entry name" value="ZF_CCHC"/>
    <property type="match status" value="1"/>
</dbReference>
<dbReference type="GO" id="GO:0003676">
    <property type="term" value="F:nucleic acid binding"/>
    <property type="evidence" value="ECO:0007669"/>
    <property type="project" value="InterPro"/>
</dbReference>
<dbReference type="PANTHER" id="PTHR31236:SF2">
    <property type="entry name" value="BURP DOMAIN PROTEIN RD22"/>
    <property type="match status" value="1"/>
</dbReference>
<reference evidence="6" key="1">
    <citation type="submission" date="2021-01" db="UniProtKB">
        <authorList>
            <consortium name="EnsemblPlants"/>
        </authorList>
    </citation>
    <scope>IDENTIFICATION</scope>
</reference>
<organism evidence="6 7">
    <name type="scientific">Kalanchoe fedtschenkoi</name>
    <name type="common">Lavender scallops</name>
    <name type="synonym">South American air plant</name>
    <dbReference type="NCBI Taxonomy" id="63787"/>
    <lineage>
        <taxon>Eukaryota</taxon>
        <taxon>Viridiplantae</taxon>
        <taxon>Streptophyta</taxon>
        <taxon>Embryophyta</taxon>
        <taxon>Tracheophyta</taxon>
        <taxon>Spermatophyta</taxon>
        <taxon>Magnoliopsida</taxon>
        <taxon>eudicotyledons</taxon>
        <taxon>Gunneridae</taxon>
        <taxon>Pentapetalae</taxon>
        <taxon>Saxifragales</taxon>
        <taxon>Crassulaceae</taxon>
        <taxon>Kalanchoe</taxon>
    </lineage>
</organism>
<keyword evidence="7" id="KW-1185">Reference proteome</keyword>
<evidence type="ECO:0008006" key="8">
    <source>
        <dbReference type="Google" id="ProtNLM"/>
    </source>
</evidence>
<keyword evidence="3" id="KW-0732">Signal</keyword>
<name>A0A7N0RDJ8_KALFE</name>
<evidence type="ECO:0000256" key="1">
    <source>
        <dbReference type="PROSITE-ProRule" id="PRU00047"/>
    </source>
</evidence>
<dbReference type="PANTHER" id="PTHR31236">
    <property type="entry name" value="BURP DOMAIN PROTEIN USPL1-LIKE"/>
    <property type="match status" value="1"/>
</dbReference>
<dbReference type="SMART" id="SM01045">
    <property type="entry name" value="BURP"/>
    <property type="match status" value="1"/>
</dbReference>
<feature type="compositionally biased region" description="Basic and acidic residues" evidence="2">
    <location>
        <begin position="578"/>
        <end position="594"/>
    </location>
</feature>
<evidence type="ECO:0000313" key="6">
    <source>
        <dbReference type="EnsemblPlants" id="Kaladp0008s0319.1.v1.1"/>
    </source>
</evidence>
<keyword evidence="1" id="KW-0863">Zinc-finger</keyword>
<dbReference type="AlphaFoldDB" id="A0A7N0RDJ8"/>
<protein>
    <recommendedName>
        <fullName evidence="8">CCHC-type domain-containing protein</fullName>
    </recommendedName>
</protein>
<evidence type="ECO:0000256" key="3">
    <source>
        <dbReference type="SAM" id="SignalP"/>
    </source>
</evidence>
<dbReference type="SUPFAM" id="SSF57756">
    <property type="entry name" value="Retrovirus zinc finger-like domains"/>
    <property type="match status" value="1"/>
</dbReference>
<keyword evidence="1" id="KW-0479">Metal-binding</keyword>
<evidence type="ECO:0000256" key="2">
    <source>
        <dbReference type="SAM" id="MobiDB-lite"/>
    </source>
</evidence>
<feature type="region of interest" description="Disordered" evidence="2">
    <location>
        <begin position="532"/>
        <end position="608"/>
    </location>
</feature>
<dbReference type="Proteomes" id="UP000594263">
    <property type="component" value="Unplaced"/>
</dbReference>